<dbReference type="STRING" id="1071380.I2H2G9"/>
<evidence type="ECO:0000256" key="3">
    <source>
        <dbReference type="ARBA" id="ARBA00022701"/>
    </source>
</evidence>
<dbReference type="GO" id="GO:0008574">
    <property type="term" value="F:plus-end-directed microtubule motor activity"/>
    <property type="evidence" value="ECO:0007669"/>
    <property type="project" value="TreeGrafter"/>
</dbReference>
<evidence type="ECO:0000256" key="2">
    <source>
        <dbReference type="ARBA" id="ARBA00022490"/>
    </source>
</evidence>
<dbReference type="GO" id="GO:0098653">
    <property type="term" value="P:centromere clustering"/>
    <property type="evidence" value="ECO:0007669"/>
    <property type="project" value="EnsemblFungi"/>
</dbReference>
<dbReference type="InterPro" id="IPR019821">
    <property type="entry name" value="Kinesin_motor_CS"/>
</dbReference>
<dbReference type="InterPro" id="IPR027417">
    <property type="entry name" value="P-loop_NTPase"/>
</dbReference>
<keyword evidence="10" id="KW-0175">Coiled coil</keyword>
<sequence>MKTITHNSNIKVYVRCRSRNQKEIDEKSSVVVSTLGQNGNQIIISNSTNKNKYIFDNVFGVESDQESIFNSVAYNYIQEMIDGYNCTLFAYGQTGTGKTYTMSGDLNIIGDLNSTKNILLGEHAGIIPRVLVQLFTSLEDSISNQKNTSVKGYTVKISFLELYNERLKDLLSADADLPPNSGSSSANDPSVSSNIKIFDNKDSSDSSIIVKGMQEIFIKNAMEGLNLLMKGSLQRKVKSTKLNDLSSRSHTIFTITTNIIKLDNQTNKEYIKIGKLNLVDLAGSENITKSGLKRSQETGLINKSLLTLGRVINALSDKTNNTHGSNNDNNNSSSSSSISNSHHSHIPYRESKLTRLLQDSLGGMTKTCIIATISPAKTCLDETISTLEYATRAMSIKNNPKINKSQNPSNFINDYINQIDRLKLELQTSTDKIGGIFIPLEKLNYYKSNEILIEEQNAKINNMTNQIAKFKKKFVEQIQINKQLNTDMKKSQWEKNQLLTIKLKLIILIVNFKQNIFQYLNNIENFDQNKNNIIKNLNDEKNSLFDNSIEIFNQFISIHSNLISNKENLLQIDNSLIKFNNNFKSVSKSLFDELIKMLITFSSTTKDSILNIQISNFNDIIDNFQKNYYSISHDHFDNVKSNFQINLSNLDQSLKKYLIDQSSKLNKIISMNITNLKSYNEKIFNKIVMDSNEIINKSLNNFNSEKNSIIENQLIEIKNLKEIILSKNDELINSKIIINNLTSFIKNEISSKRNQLINHLKDSLDDFQRQNELLDDSILENSIQSITKSQTIYQDHLMDSIDNLYNSNINSIDRLDNHFDDQNIQLRKKILNHIDSMESLVIKNFDYNEFIKPTRDLYEELDHSKFNNNFNSISTMLLDNINNTKNSMDQNIDDLKLKINEKVIQDSSSMDISLNNIETFKDFTLNYFKTQNEQISKTQSEIIFATSNMINRVVSSLNESITDSNTLKIDLPNLQKNSEVNKLPTFEYPKDLITFDDQKHNILDDQIPILDNQNIKMENQDSMMASKLSPSRENLPPNINPTTPVPIPDQPLPRVLIPKSLNSSFKGKSPIYTNDKSLIAKYKSSNTTELNNRESSSNNLKRRFTADPVTLLNNQIKSKEFNRLHKPLDRSSKRARSYSHDI</sequence>
<gene>
    <name evidence="13" type="primary">TBLA0D00640</name>
    <name evidence="13" type="ORF">TBLA_0D00640</name>
</gene>
<feature type="binding site" evidence="9">
    <location>
        <begin position="92"/>
        <end position="99"/>
    </location>
    <ligand>
        <name>ATP</name>
        <dbReference type="ChEBI" id="CHEBI:30616"/>
    </ligand>
</feature>
<dbReference type="HOGENOM" id="CLU_001485_33_2_1"/>
<comment type="subcellular location">
    <subcellularLocation>
        <location evidence="1">Cytoplasm</location>
        <location evidence="1">Cytoskeleton</location>
    </subcellularLocation>
</comment>
<feature type="region of interest" description="Disordered" evidence="11">
    <location>
        <begin position="1122"/>
        <end position="1142"/>
    </location>
</feature>
<dbReference type="FunFam" id="3.40.850.10:FF:000019">
    <property type="entry name" value="Kinesin-like protein KIN-5D"/>
    <property type="match status" value="1"/>
</dbReference>
<dbReference type="AlphaFoldDB" id="I2H2G9"/>
<dbReference type="SMART" id="SM00129">
    <property type="entry name" value="KISc"/>
    <property type="match status" value="1"/>
</dbReference>
<dbReference type="InterPro" id="IPR001752">
    <property type="entry name" value="Kinesin_motor_dom"/>
</dbReference>
<dbReference type="GO" id="GO:0005524">
    <property type="term" value="F:ATP binding"/>
    <property type="evidence" value="ECO:0007669"/>
    <property type="project" value="UniProtKB-UniRule"/>
</dbReference>
<dbReference type="Pfam" id="PF00225">
    <property type="entry name" value="Kinesin"/>
    <property type="match status" value="1"/>
</dbReference>
<keyword evidence="14" id="KW-1185">Reference proteome</keyword>
<evidence type="ECO:0000256" key="11">
    <source>
        <dbReference type="SAM" id="MobiDB-lite"/>
    </source>
</evidence>
<evidence type="ECO:0000259" key="12">
    <source>
        <dbReference type="PROSITE" id="PS50067"/>
    </source>
</evidence>
<dbReference type="GO" id="GO:0008017">
    <property type="term" value="F:microtubule binding"/>
    <property type="evidence" value="ECO:0007669"/>
    <property type="project" value="InterPro"/>
</dbReference>
<evidence type="ECO:0000313" key="13">
    <source>
        <dbReference type="EMBL" id="CCH60571.1"/>
    </source>
</evidence>
<dbReference type="PROSITE" id="PS00411">
    <property type="entry name" value="KINESIN_MOTOR_1"/>
    <property type="match status" value="1"/>
</dbReference>
<dbReference type="InParanoid" id="I2H2G9"/>
<feature type="compositionally biased region" description="Low complexity" evidence="11">
    <location>
        <begin position="321"/>
        <end position="341"/>
    </location>
</feature>
<dbReference type="GeneID" id="14495675"/>
<dbReference type="GO" id="GO:0030543">
    <property type="term" value="P:2-micrometer plasmid partitioning"/>
    <property type="evidence" value="ECO:0007669"/>
    <property type="project" value="EnsemblFungi"/>
</dbReference>
<dbReference type="InterPro" id="IPR036961">
    <property type="entry name" value="Kinesin_motor_dom_sf"/>
</dbReference>
<name>I2H2G9_HENB6</name>
<evidence type="ECO:0000256" key="4">
    <source>
        <dbReference type="ARBA" id="ARBA00022741"/>
    </source>
</evidence>
<dbReference type="PANTHER" id="PTHR47970:SF19">
    <property type="entry name" value="KINESIN-LIKE PROTEIN KIP1"/>
    <property type="match status" value="1"/>
</dbReference>
<dbReference type="FunCoup" id="I2H2G9">
    <property type="interactions" value="1111"/>
</dbReference>
<keyword evidence="3" id="KW-0493">Microtubule</keyword>
<proteinExistence type="inferred from homology"/>
<keyword evidence="4 9" id="KW-0547">Nucleotide-binding</keyword>
<organism evidence="13 14">
    <name type="scientific">Henningerozyma blattae (strain ATCC 34711 / CBS 6284 / DSM 70876 / NBRC 10599 / NRRL Y-10934 / UCD 77-7)</name>
    <name type="common">Yeast</name>
    <name type="synonym">Tetrapisispora blattae</name>
    <dbReference type="NCBI Taxonomy" id="1071380"/>
    <lineage>
        <taxon>Eukaryota</taxon>
        <taxon>Fungi</taxon>
        <taxon>Dikarya</taxon>
        <taxon>Ascomycota</taxon>
        <taxon>Saccharomycotina</taxon>
        <taxon>Saccharomycetes</taxon>
        <taxon>Saccharomycetales</taxon>
        <taxon>Saccharomycetaceae</taxon>
        <taxon>Henningerozyma</taxon>
    </lineage>
</organism>
<dbReference type="PANTHER" id="PTHR47970">
    <property type="entry name" value="KINESIN-LIKE PROTEIN KIF11"/>
    <property type="match status" value="1"/>
</dbReference>
<dbReference type="GO" id="GO:0007018">
    <property type="term" value="P:microtubule-based movement"/>
    <property type="evidence" value="ECO:0007669"/>
    <property type="project" value="InterPro"/>
</dbReference>
<dbReference type="KEGG" id="tbl:TBLA_0D00640"/>
<evidence type="ECO:0000256" key="10">
    <source>
        <dbReference type="SAM" id="Coils"/>
    </source>
</evidence>
<evidence type="ECO:0000256" key="5">
    <source>
        <dbReference type="ARBA" id="ARBA00022840"/>
    </source>
</evidence>
<accession>I2H2G9</accession>
<keyword evidence="5 9" id="KW-0067">ATP-binding</keyword>
<dbReference type="eggNOG" id="KOG0243">
    <property type="taxonomic scope" value="Eukaryota"/>
</dbReference>
<dbReference type="GO" id="GO:0000776">
    <property type="term" value="C:kinetochore"/>
    <property type="evidence" value="ECO:0007669"/>
    <property type="project" value="EnsemblFungi"/>
</dbReference>
<dbReference type="OMA" id="NDNCESE"/>
<dbReference type="GO" id="GO:0005634">
    <property type="term" value="C:nucleus"/>
    <property type="evidence" value="ECO:0007669"/>
    <property type="project" value="TreeGrafter"/>
</dbReference>
<dbReference type="InterPro" id="IPR047149">
    <property type="entry name" value="KIF11-like"/>
</dbReference>
<dbReference type="Gene3D" id="3.40.850.10">
    <property type="entry name" value="Kinesin motor domain"/>
    <property type="match status" value="1"/>
</dbReference>
<dbReference type="PRINTS" id="PR00380">
    <property type="entry name" value="KINESINHEAVY"/>
</dbReference>
<evidence type="ECO:0000256" key="7">
    <source>
        <dbReference type="ARBA" id="ARBA00023212"/>
    </source>
</evidence>
<evidence type="ECO:0000256" key="1">
    <source>
        <dbReference type="ARBA" id="ARBA00004245"/>
    </source>
</evidence>
<feature type="region of interest" description="Disordered" evidence="11">
    <location>
        <begin position="317"/>
        <end position="345"/>
    </location>
</feature>
<dbReference type="OrthoDB" id="3176171at2759"/>
<comment type="similarity">
    <text evidence="8">Belongs to the TRAFAC class myosin-kinesin ATPase superfamily. Kinesin family. KIN-5/BimC subfamily.</text>
</comment>
<dbReference type="Proteomes" id="UP000002866">
    <property type="component" value="Chromosome 4"/>
</dbReference>
<dbReference type="EMBL" id="HE806319">
    <property type="protein sequence ID" value="CCH60571.1"/>
    <property type="molecule type" value="Genomic_DNA"/>
</dbReference>
<feature type="coiled-coil region" evidence="10">
    <location>
        <begin position="412"/>
        <end position="473"/>
    </location>
</feature>
<keyword evidence="2" id="KW-0963">Cytoplasm</keyword>
<evidence type="ECO:0000313" key="14">
    <source>
        <dbReference type="Proteomes" id="UP000002866"/>
    </source>
</evidence>
<dbReference type="SUPFAM" id="SSF52540">
    <property type="entry name" value="P-loop containing nucleoside triphosphate hydrolases"/>
    <property type="match status" value="1"/>
</dbReference>
<keyword evidence="6 9" id="KW-0505">Motor protein</keyword>
<reference evidence="13 14" key="1">
    <citation type="journal article" date="2011" name="Proc. Natl. Acad. Sci. U.S.A.">
        <title>Evolutionary erosion of yeast sex chromosomes by mating-type switching accidents.</title>
        <authorList>
            <person name="Gordon J.L."/>
            <person name="Armisen D."/>
            <person name="Proux-Wera E."/>
            <person name="Oheigeartaigh S.S."/>
            <person name="Byrne K.P."/>
            <person name="Wolfe K.H."/>
        </authorList>
    </citation>
    <scope>NUCLEOTIDE SEQUENCE [LARGE SCALE GENOMIC DNA]</scope>
    <source>
        <strain evidence="14">ATCC 34711 / CBS 6284 / DSM 70876 / NBRC 10599 / NRRL Y-10934 / UCD 77-7</strain>
    </source>
</reference>
<evidence type="ECO:0000256" key="9">
    <source>
        <dbReference type="PROSITE-ProRule" id="PRU00283"/>
    </source>
</evidence>
<keyword evidence="7" id="KW-0206">Cytoskeleton</keyword>
<dbReference type="RefSeq" id="XP_004180090.1">
    <property type="nucleotide sequence ID" value="XM_004180042.1"/>
</dbReference>
<dbReference type="GO" id="GO:0000073">
    <property type="term" value="P:initial mitotic spindle pole body separation"/>
    <property type="evidence" value="ECO:0007669"/>
    <property type="project" value="EnsemblFungi"/>
</dbReference>
<evidence type="ECO:0000256" key="6">
    <source>
        <dbReference type="ARBA" id="ARBA00023175"/>
    </source>
</evidence>
<evidence type="ECO:0000256" key="8">
    <source>
        <dbReference type="ARBA" id="ARBA00034704"/>
    </source>
</evidence>
<dbReference type="GO" id="GO:0007019">
    <property type="term" value="P:microtubule depolymerization"/>
    <property type="evidence" value="ECO:0007669"/>
    <property type="project" value="EnsemblFungi"/>
</dbReference>
<dbReference type="PROSITE" id="PS50067">
    <property type="entry name" value="KINESIN_MOTOR_2"/>
    <property type="match status" value="1"/>
</dbReference>
<feature type="domain" description="Kinesin motor" evidence="12">
    <location>
        <begin position="9"/>
        <end position="396"/>
    </location>
</feature>
<protein>
    <recommendedName>
        <fullName evidence="12">Kinesin motor domain-containing protein</fullName>
    </recommendedName>
</protein>
<dbReference type="GO" id="GO:1990537">
    <property type="term" value="C:mitotic spindle polar microtubule"/>
    <property type="evidence" value="ECO:0007669"/>
    <property type="project" value="EnsemblFungi"/>
</dbReference>